<dbReference type="AlphaFoldDB" id="A0A0F8ZM78"/>
<dbReference type="Gene3D" id="2.170.16.10">
    <property type="entry name" value="Hedgehog/Intein (Hint) domain"/>
    <property type="match status" value="1"/>
</dbReference>
<feature type="non-terminal residue" evidence="1">
    <location>
        <position position="1"/>
    </location>
</feature>
<name>A0A0F8ZM78_9ZZZZ</name>
<evidence type="ECO:0000313" key="1">
    <source>
        <dbReference type="EMBL" id="KKK61051.1"/>
    </source>
</evidence>
<dbReference type="InterPro" id="IPR036844">
    <property type="entry name" value="Hint_dom_sf"/>
</dbReference>
<protein>
    <recommendedName>
        <fullName evidence="2">Hint domain-containing protein</fullName>
    </recommendedName>
</protein>
<evidence type="ECO:0008006" key="2">
    <source>
        <dbReference type="Google" id="ProtNLM"/>
    </source>
</evidence>
<gene>
    <name evidence="1" type="ORF">LCGC14_3018200</name>
</gene>
<reference evidence="1" key="1">
    <citation type="journal article" date="2015" name="Nature">
        <title>Complex archaea that bridge the gap between prokaryotes and eukaryotes.</title>
        <authorList>
            <person name="Spang A."/>
            <person name="Saw J.H."/>
            <person name="Jorgensen S.L."/>
            <person name="Zaremba-Niedzwiedzka K."/>
            <person name="Martijn J."/>
            <person name="Lind A.E."/>
            <person name="van Eijk R."/>
            <person name="Schleper C."/>
            <person name="Guy L."/>
            <person name="Ettema T.J."/>
        </authorList>
    </citation>
    <scope>NUCLEOTIDE SEQUENCE</scope>
</reference>
<dbReference type="EMBL" id="LAZR01062665">
    <property type="protein sequence ID" value="KKK61051.1"/>
    <property type="molecule type" value="Genomic_DNA"/>
</dbReference>
<sequence>PIPVRVVGWHKNRVKHQKWLRVKIDRHAAMWLTPEHKVWTTRGWVRADQLVVGDFTPHPKFGTDDLIHGTILGDANVQPRGTMQVLHSKKQSAWCLAKSYHLGATGRETKPSKLGGPGIQFNISVGKRWRSKFYPHGKKIFVAPPSPRAVAVWYCDDGSWNQWPPLKQRPDKAWATRSWKYGHGRATFSVQGFSESDQLKILSWASATYGPSVSLYRNKKHACYTQLVLKREARDSFFKAIAPYVHPSMQYKLPAIYRGQYDGWLERRRYQWTKIEKVEWSKNNEGWGAHRYCVTVDHPTRRFFTTTGLVSNCWHWLQSDLPKALGFVAPFYYVGPAWKHMASAEPAEYNALDNAITMTLY</sequence>
<accession>A0A0F8ZM78</accession>
<dbReference type="SUPFAM" id="SSF51294">
    <property type="entry name" value="Hedgehog/intein (Hint) domain"/>
    <property type="match status" value="1"/>
</dbReference>
<feature type="non-terminal residue" evidence="1">
    <location>
        <position position="361"/>
    </location>
</feature>
<comment type="caution">
    <text evidence="1">The sequence shown here is derived from an EMBL/GenBank/DDBJ whole genome shotgun (WGS) entry which is preliminary data.</text>
</comment>
<dbReference type="SUPFAM" id="SSF55608">
    <property type="entry name" value="Homing endonucleases"/>
    <property type="match status" value="1"/>
</dbReference>
<dbReference type="Gene3D" id="3.10.28.10">
    <property type="entry name" value="Homing endonucleases"/>
    <property type="match status" value="1"/>
</dbReference>
<organism evidence="1">
    <name type="scientific">marine sediment metagenome</name>
    <dbReference type="NCBI Taxonomy" id="412755"/>
    <lineage>
        <taxon>unclassified sequences</taxon>
        <taxon>metagenomes</taxon>
        <taxon>ecological metagenomes</taxon>
    </lineage>
</organism>
<proteinExistence type="predicted"/>
<dbReference type="InterPro" id="IPR027434">
    <property type="entry name" value="Homing_endonucl"/>
</dbReference>